<reference evidence="4" key="1">
    <citation type="submission" date="2014-08" db="EMBL/GenBank/DDBJ databases">
        <authorList>
            <person name="Sharma Rahul"/>
            <person name="Thines Marco"/>
        </authorList>
    </citation>
    <scope>NUCLEOTIDE SEQUENCE</scope>
</reference>
<dbReference type="SUPFAM" id="SSF54928">
    <property type="entry name" value="RNA-binding domain, RBD"/>
    <property type="match status" value="1"/>
</dbReference>
<name>A0A0F7SP79_PHARH</name>
<dbReference type="InterPro" id="IPR000504">
    <property type="entry name" value="RRM_dom"/>
</dbReference>
<feature type="region of interest" description="Disordered" evidence="2">
    <location>
        <begin position="193"/>
        <end position="249"/>
    </location>
</feature>
<feature type="domain" description="RRM" evidence="3">
    <location>
        <begin position="108"/>
        <end position="196"/>
    </location>
</feature>
<organism evidence="4">
    <name type="scientific">Phaffia rhodozyma</name>
    <name type="common">Yeast</name>
    <name type="synonym">Xanthophyllomyces dendrorhous</name>
    <dbReference type="NCBI Taxonomy" id="264483"/>
    <lineage>
        <taxon>Eukaryota</taxon>
        <taxon>Fungi</taxon>
        <taxon>Dikarya</taxon>
        <taxon>Basidiomycota</taxon>
        <taxon>Agaricomycotina</taxon>
        <taxon>Tremellomycetes</taxon>
        <taxon>Cystofilobasidiales</taxon>
        <taxon>Mrakiaceae</taxon>
        <taxon>Phaffia</taxon>
    </lineage>
</organism>
<dbReference type="AlphaFoldDB" id="A0A0F7SP79"/>
<dbReference type="Gene3D" id="3.30.70.330">
    <property type="match status" value="1"/>
</dbReference>
<evidence type="ECO:0000259" key="3">
    <source>
        <dbReference type="PROSITE" id="PS50102"/>
    </source>
</evidence>
<feature type="compositionally biased region" description="Basic and acidic residues" evidence="2">
    <location>
        <begin position="208"/>
        <end position="224"/>
    </location>
</feature>
<evidence type="ECO:0000256" key="2">
    <source>
        <dbReference type="SAM" id="MobiDB-lite"/>
    </source>
</evidence>
<evidence type="ECO:0000313" key="4">
    <source>
        <dbReference type="EMBL" id="CED83251.1"/>
    </source>
</evidence>
<sequence>MNTLALTTAKKMVFGPRNYIHQSIFTQLIHSSLPVTARSFARGARDLRASSLRTNASLQHALADEPILEDSVTIPSISASAFSSSTSTPLKSTALLDTDTNGSSRVDQTLFVAGIPNVAREQHLTEYFEDLGIIVRDVFVPSAFNQNGQKRKHNRGFGFVEVGTVKEHQQLIRMSKNKKIEFDLKPAKWDIERARSYGTPSPSIAPKIESKPKDSKARPDDKARSRSAIEPQGTEKKKARRRIPSFSRR</sequence>
<dbReference type="EMBL" id="LN483142">
    <property type="protein sequence ID" value="CED83251.1"/>
    <property type="molecule type" value="Genomic_DNA"/>
</dbReference>
<dbReference type="CDD" id="cd00590">
    <property type="entry name" value="RRM_SF"/>
    <property type="match status" value="1"/>
</dbReference>
<accession>A0A0F7SP79</accession>
<dbReference type="GO" id="GO:0003723">
    <property type="term" value="F:RNA binding"/>
    <property type="evidence" value="ECO:0007669"/>
    <property type="project" value="UniProtKB-UniRule"/>
</dbReference>
<dbReference type="InterPro" id="IPR012677">
    <property type="entry name" value="Nucleotide-bd_a/b_plait_sf"/>
</dbReference>
<feature type="compositionally biased region" description="Basic residues" evidence="2">
    <location>
        <begin position="237"/>
        <end position="249"/>
    </location>
</feature>
<proteinExistence type="predicted"/>
<dbReference type="InterPro" id="IPR035979">
    <property type="entry name" value="RBD_domain_sf"/>
</dbReference>
<evidence type="ECO:0000256" key="1">
    <source>
        <dbReference type="PROSITE-ProRule" id="PRU00176"/>
    </source>
</evidence>
<dbReference type="SMART" id="SM00360">
    <property type="entry name" value="RRM"/>
    <property type="match status" value="1"/>
</dbReference>
<protein>
    <submittedName>
        <fullName evidence="4">RNA recognition motif domain</fullName>
    </submittedName>
</protein>
<keyword evidence="1" id="KW-0694">RNA-binding</keyword>
<dbReference type="PROSITE" id="PS50102">
    <property type="entry name" value="RRM"/>
    <property type="match status" value="1"/>
</dbReference>